<reference evidence="1 2" key="1">
    <citation type="submission" date="2012-06" db="EMBL/GenBank/DDBJ databases">
        <authorList>
            <person name="Smith M.C.M."/>
            <person name="Hendrix R."/>
            <person name="Hatfull G.F."/>
        </authorList>
    </citation>
    <scope>NUCLEOTIDE SEQUENCE [LARGE SCALE GENOMIC DNA]</scope>
</reference>
<name>K4HYI9_9CAUD</name>
<evidence type="ECO:0000313" key="1">
    <source>
        <dbReference type="EMBL" id="AFU62211.1"/>
    </source>
</evidence>
<dbReference type="KEGG" id="vg:13827565"/>
<dbReference type="EMBL" id="JX182372">
    <property type="protein sequence ID" value="AFU62211.1"/>
    <property type="molecule type" value="Genomic_DNA"/>
</dbReference>
<accession>K4HYI9</accession>
<protein>
    <submittedName>
        <fullName evidence="1">Minor tail protein</fullName>
    </submittedName>
</protein>
<gene>
    <name evidence="1" type="ORF">TG1_16</name>
</gene>
<dbReference type="Proteomes" id="UP000008669">
    <property type="component" value="Segment"/>
</dbReference>
<sequence length="206" mass="22142">MAIQANALPPSLVAELNEMKRRLDALERKPKLGSVNERLTYSSWQSPSAEGTQSETMVHGLGTINSTGLNQPVVILQIPFHIPWANGAVLDVSVTLWLQDTVTGAKTKEITLTKADDRVIDGFGGYSRGVTFAWIHPQPIGFADTEIWKGFEVNYRVNKRVSVGGLSLTVGLGDPNMVTGVPLGTFVEESTDGNPRVDGALTPVSG</sequence>
<keyword evidence="2" id="KW-1185">Reference proteome</keyword>
<proteinExistence type="predicted"/>
<organism evidence="1 2">
    <name type="scientific">Streptomyces phage TG1</name>
    <dbReference type="NCBI Taxonomy" id="2927987"/>
    <lineage>
        <taxon>Viruses</taxon>
        <taxon>Duplodnaviria</taxon>
        <taxon>Heunggongvirae</taxon>
        <taxon>Uroviricota</taxon>
        <taxon>Caudoviricetes</taxon>
        <taxon>Colingsworthviridae</taxon>
        <taxon>Tigunavirus</taxon>
        <taxon>Tigunavirus TG1</taxon>
    </lineage>
</organism>
<evidence type="ECO:0000313" key="2">
    <source>
        <dbReference type="Proteomes" id="UP000008669"/>
    </source>
</evidence>